<feature type="region of interest" description="Disordered" evidence="6">
    <location>
        <begin position="454"/>
        <end position="482"/>
    </location>
</feature>
<dbReference type="GO" id="GO:0031037">
    <property type="term" value="P:myosin II filament disassembly"/>
    <property type="evidence" value="ECO:0007669"/>
    <property type="project" value="TreeGrafter"/>
</dbReference>
<keyword evidence="2" id="KW-0808">Transferase</keyword>
<organism evidence="8 9">
    <name type="scientific">Seminavis robusta</name>
    <dbReference type="NCBI Taxonomy" id="568900"/>
    <lineage>
        <taxon>Eukaryota</taxon>
        <taxon>Sar</taxon>
        <taxon>Stramenopiles</taxon>
        <taxon>Ochrophyta</taxon>
        <taxon>Bacillariophyta</taxon>
        <taxon>Bacillariophyceae</taxon>
        <taxon>Bacillariophycidae</taxon>
        <taxon>Naviculales</taxon>
        <taxon>Naviculaceae</taxon>
        <taxon>Seminavis</taxon>
    </lineage>
</organism>
<feature type="domain" description="Alpha-type protein kinase" evidence="7">
    <location>
        <begin position="52"/>
        <end position="283"/>
    </location>
</feature>
<keyword evidence="8" id="KW-0251">Elongation factor</keyword>
<evidence type="ECO:0000256" key="4">
    <source>
        <dbReference type="ARBA" id="ARBA00022777"/>
    </source>
</evidence>
<dbReference type="AlphaFoldDB" id="A0A9N8HEZ1"/>
<dbReference type="PROSITE" id="PS51158">
    <property type="entry name" value="ALPHA_KINASE"/>
    <property type="match status" value="1"/>
</dbReference>
<dbReference type="GO" id="GO:1903013">
    <property type="term" value="P:response to differentiation-inducing factor 1"/>
    <property type="evidence" value="ECO:0007669"/>
    <property type="project" value="TreeGrafter"/>
</dbReference>
<keyword evidence="3" id="KW-0547">Nucleotide-binding</keyword>
<evidence type="ECO:0000259" key="7">
    <source>
        <dbReference type="PROSITE" id="PS51158"/>
    </source>
</evidence>
<keyword evidence="8" id="KW-0648">Protein biosynthesis</keyword>
<evidence type="ECO:0000256" key="6">
    <source>
        <dbReference type="SAM" id="MobiDB-lite"/>
    </source>
</evidence>
<protein>
    <submittedName>
        <fullName evidence="8">Eukaryotic elongation factor 2 kinase</fullName>
    </submittedName>
</protein>
<evidence type="ECO:0000256" key="2">
    <source>
        <dbReference type="ARBA" id="ARBA00022679"/>
    </source>
</evidence>
<proteinExistence type="predicted"/>
<evidence type="ECO:0000256" key="1">
    <source>
        <dbReference type="ARBA" id="ARBA00022527"/>
    </source>
</evidence>
<evidence type="ECO:0000256" key="3">
    <source>
        <dbReference type="ARBA" id="ARBA00022741"/>
    </source>
</evidence>
<gene>
    <name evidence="8" type="ORF">SEMRO_325_G117770.1</name>
</gene>
<dbReference type="InterPro" id="IPR051852">
    <property type="entry name" value="Alpha-type_PK"/>
</dbReference>
<evidence type="ECO:0000313" key="9">
    <source>
        <dbReference type="Proteomes" id="UP001153069"/>
    </source>
</evidence>
<dbReference type="EMBL" id="CAICTM010000324">
    <property type="protein sequence ID" value="CAB9507913.1"/>
    <property type="molecule type" value="Genomic_DNA"/>
</dbReference>
<dbReference type="Gene3D" id="3.30.200.20">
    <property type="entry name" value="Phosphorylase Kinase, domain 1"/>
    <property type="match status" value="1"/>
</dbReference>
<comment type="caution">
    <text evidence="8">The sequence shown here is derived from an EMBL/GenBank/DDBJ whole genome shotgun (WGS) entry which is preliminary data.</text>
</comment>
<dbReference type="InterPro" id="IPR004166">
    <property type="entry name" value="a-kinase_dom"/>
</dbReference>
<feature type="region of interest" description="Disordered" evidence="6">
    <location>
        <begin position="529"/>
        <end position="552"/>
    </location>
</feature>
<reference evidence="8" key="1">
    <citation type="submission" date="2020-06" db="EMBL/GenBank/DDBJ databases">
        <authorList>
            <consortium name="Plant Systems Biology data submission"/>
        </authorList>
    </citation>
    <scope>NUCLEOTIDE SEQUENCE</scope>
    <source>
        <strain evidence="8">D6</strain>
    </source>
</reference>
<evidence type="ECO:0000256" key="5">
    <source>
        <dbReference type="ARBA" id="ARBA00022840"/>
    </source>
</evidence>
<keyword evidence="5" id="KW-0067">ATP-binding</keyword>
<dbReference type="InterPro" id="IPR011009">
    <property type="entry name" value="Kinase-like_dom_sf"/>
</dbReference>
<dbReference type="OrthoDB" id="301415at2759"/>
<feature type="compositionally biased region" description="Basic and acidic residues" evidence="6">
    <location>
        <begin position="454"/>
        <end position="463"/>
    </location>
</feature>
<dbReference type="SMART" id="SM00811">
    <property type="entry name" value="Alpha_kinase"/>
    <property type="match status" value="1"/>
</dbReference>
<dbReference type="Proteomes" id="UP001153069">
    <property type="component" value="Unassembled WGS sequence"/>
</dbReference>
<dbReference type="PANTHER" id="PTHR45992">
    <property type="entry name" value="EUKARYOTIC ELONGATION FACTOR 2 KINASE-RELATED"/>
    <property type="match status" value="1"/>
</dbReference>
<keyword evidence="9" id="KW-1185">Reference proteome</keyword>
<dbReference type="Gene3D" id="3.20.200.10">
    <property type="entry name" value="MHCK/EF2 kinase"/>
    <property type="match status" value="1"/>
</dbReference>
<evidence type="ECO:0000313" key="8">
    <source>
        <dbReference type="EMBL" id="CAB9507913.1"/>
    </source>
</evidence>
<feature type="compositionally biased region" description="Acidic residues" evidence="6">
    <location>
        <begin position="796"/>
        <end position="810"/>
    </location>
</feature>
<dbReference type="SUPFAM" id="SSF56112">
    <property type="entry name" value="Protein kinase-like (PK-like)"/>
    <property type="match status" value="1"/>
</dbReference>
<dbReference type="GO" id="GO:0005524">
    <property type="term" value="F:ATP binding"/>
    <property type="evidence" value="ECO:0007669"/>
    <property type="project" value="UniProtKB-KW"/>
</dbReference>
<dbReference type="PANTHER" id="PTHR45992:SF2">
    <property type="entry name" value="EUKARYOTIC ELONGATION FACTOR 2 KINASE"/>
    <property type="match status" value="1"/>
</dbReference>
<feature type="compositionally biased region" description="Low complexity" evidence="6">
    <location>
        <begin position="533"/>
        <end position="543"/>
    </location>
</feature>
<keyword evidence="1" id="KW-0723">Serine/threonine-protein kinase</keyword>
<feature type="region of interest" description="Disordered" evidence="6">
    <location>
        <begin position="786"/>
        <end position="810"/>
    </location>
</feature>
<dbReference type="Gene3D" id="2.30.30.140">
    <property type="match status" value="1"/>
</dbReference>
<dbReference type="GO" id="GO:0003746">
    <property type="term" value="F:translation elongation factor activity"/>
    <property type="evidence" value="ECO:0007669"/>
    <property type="project" value="UniProtKB-KW"/>
</dbReference>
<dbReference type="GO" id="GO:0004674">
    <property type="term" value="F:protein serine/threonine kinase activity"/>
    <property type="evidence" value="ECO:0007669"/>
    <property type="project" value="UniProtKB-KW"/>
</dbReference>
<sequence>MSSSSEDSAREARRHRLAELLHKAAAKAVQEEDPWSSFNIPGVPAERIIRHLYDPHTQTWSTDETIVKMESTPFTHGAMRFCYRMKKRATPPLSSSNHRFHRTGWTTASNYVAKAYCSKDGQVDTNAKQAIQNDILLQYEAQRWAARFNESDPPSKITFLRAYAIEFPNRDGSPWFAVERFIAGKDSYGAGFVKHNTNSGFVDTDLRRVTPQVFSAHSFYASNGNRLVADIQGVGDLYTDPQVLSSDYRFGDGDLGPRGMALFFKTFRHCGISDAMGVPIFPLSKNELKHQAKYHDDEETVSDVDANDELSFMSHDSQDNINSFQKLDLNRMRRRASLMRPDQIMENSILHVIHNNNNGNNSNNNKQPADMMIPEEKECDFEDSSVRTEKRSNMRNELRASIRKSLRLAKPVSPQKIRRTKSDVDEVEQCLLRARQDFQVDLVRDYHRRESGELRTRKFKDNGEPDEDEEEANGGPTKKQIRHKSTLIGTISPPMVLSNQTLFNLGKVHYQLAILHGMGRFPEVVPDVEIGKNSNSSNGSDPNSTDKPPHDSFSVLFHLSHAASLQNAPACLALGRVHAGLGTHVSELIDNPLVPLDFEAAKELLRRAMDSMGVNESENSDEEGSGLLLVPMAPRVAAGCLLFQILQDERHADEFLTIDEDEGEVDAKKDNNKDKTGSLTEMMTVAQDTLKLFELMEKQQAEADKAKESLARSGNVAGTGNMLHVGDRVQGDYFMEGTYYPGTVLEVNATEKDGETHVMITVQYDDDGSSEALPRDHVRMLIPPTATQTTVGGPLSDEEAFGGTSEDQDDDIPIETYELAAELAELKVEAGDKESASTYYQEAAEGAMQDNKMKMATEWSLKAAELQD</sequence>
<name>A0A9N8HEZ1_9STRA</name>
<keyword evidence="4 8" id="KW-0418">Kinase</keyword>
<dbReference type="CDD" id="cd04508">
    <property type="entry name" value="Tudor_SF"/>
    <property type="match status" value="1"/>
</dbReference>
<accession>A0A9N8HEZ1</accession>
<dbReference type="Pfam" id="PF02816">
    <property type="entry name" value="Alpha_kinase"/>
    <property type="match status" value="1"/>
</dbReference>